<geneLocation type="plasmid" evidence="2 3">
    <name>pMLb</name>
</geneLocation>
<evidence type="ECO:0000313" key="3">
    <source>
        <dbReference type="Proteomes" id="UP000000552"/>
    </source>
</evidence>
<evidence type="ECO:0000256" key="1">
    <source>
        <dbReference type="SAM" id="MobiDB-lite"/>
    </source>
</evidence>
<name>Q98NZ7_RHILO</name>
<dbReference type="KEGG" id="mlo:msr9671"/>
<dbReference type="Proteomes" id="UP000000552">
    <property type="component" value="Plasmid pMLb"/>
</dbReference>
<feature type="region of interest" description="Disordered" evidence="1">
    <location>
        <begin position="15"/>
        <end position="44"/>
    </location>
</feature>
<proteinExistence type="predicted"/>
<gene>
    <name evidence="2" type="ordered locus">msr9671</name>
</gene>
<dbReference type="HOGENOM" id="CLU_3221181_0_0_5"/>
<protein>
    <submittedName>
        <fullName evidence="2">Msr9671 protein</fullName>
    </submittedName>
</protein>
<evidence type="ECO:0000313" key="2">
    <source>
        <dbReference type="EMBL" id="BAB54858.1"/>
    </source>
</evidence>
<sequence>MRNFALADWFQHRAKKRGQDVDAARRRRSLTARRTQPPAQTLHP</sequence>
<organism evidence="2 3">
    <name type="scientific">Mesorhizobium japonicum (strain LMG 29417 / CECT 9101 / MAFF 303099)</name>
    <name type="common">Mesorhizobium loti (strain MAFF 303099)</name>
    <dbReference type="NCBI Taxonomy" id="266835"/>
    <lineage>
        <taxon>Bacteria</taxon>
        <taxon>Pseudomonadati</taxon>
        <taxon>Pseudomonadota</taxon>
        <taxon>Alphaproteobacteria</taxon>
        <taxon>Hyphomicrobiales</taxon>
        <taxon>Phyllobacteriaceae</taxon>
        <taxon>Mesorhizobium</taxon>
    </lineage>
</organism>
<reference evidence="2 3" key="1">
    <citation type="journal article" date="2000" name="DNA Res.">
        <title>Complete genome structure of the nitrogen-fixing symbiotic bacterium Mesorhizobium loti.</title>
        <authorList>
            <person name="Kaneko T."/>
            <person name="Nakamura Y."/>
            <person name="Sato S."/>
            <person name="Asamizu E."/>
            <person name="Kato T."/>
            <person name="Sasamoto S."/>
            <person name="Watanabe A."/>
            <person name="Idesawa K."/>
            <person name="Ishikawa A."/>
            <person name="Kawashima K."/>
            <person name="Kimura T."/>
            <person name="Kishida Y."/>
            <person name="Kiyokawa C."/>
            <person name="Kohara M."/>
            <person name="Matsumoto M."/>
            <person name="Matsuno A."/>
            <person name="Mochizuki Y."/>
            <person name="Nakayama S."/>
            <person name="Nakazaki N."/>
            <person name="Shimpo S."/>
            <person name="Sugimoto M."/>
            <person name="Takeuchi C."/>
            <person name="Yamada M."/>
            <person name="Tabata S."/>
        </authorList>
    </citation>
    <scope>NUCLEOTIDE SEQUENCE [LARGE SCALE GENOMIC DNA]</scope>
    <source>
        <strain evidence="3">LMG 29417 / CECT 9101 / MAFF 303099</strain>
        <plasmid evidence="2 3">pMLb</plasmid>
    </source>
</reference>
<accession>Q98NZ7</accession>
<dbReference type="EMBL" id="AP003017">
    <property type="protein sequence ID" value="BAB54858.1"/>
    <property type="molecule type" value="Genomic_DNA"/>
</dbReference>
<keyword evidence="2" id="KW-0614">Plasmid</keyword>
<dbReference type="AlphaFoldDB" id="Q98NZ7"/>